<accession>A0AAW1TQX1</accession>
<evidence type="ECO:0000256" key="5">
    <source>
        <dbReference type="PROSITE-ProRule" id="PRU00196"/>
    </source>
</evidence>
<organism evidence="9 10">
    <name type="scientific">Henosepilachna vigintioctopunctata</name>
    <dbReference type="NCBI Taxonomy" id="420089"/>
    <lineage>
        <taxon>Eukaryota</taxon>
        <taxon>Metazoa</taxon>
        <taxon>Ecdysozoa</taxon>
        <taxon>Arthropoda</taxon>
        <taxon>Hexapoda</taxon>
        <taxon>Insecta</taxon>
        <taxon>Pterygota</taxon>
        <taxon>Neoptera</taxon>
        <taxon>Endopterygota</taxon>
        <taxon>Coleoptera</taxon>
        <taxon>Polyphaga</taxon>
        <taxon>Cucujiformia</taxon>
        <taxon>Coccinelloidea</taxon>
        <taxon>Coccinellidae</taxon>
        <taxon>Epilachninae</taxon>
        <taxon>Epilachnini</taxon>
        <taxon>Henosepilachna</taxon>
    </lineage>
</organism>
<sequence length="1261" mass="144304">MYNELRDNKYFPSKFDNVGKFEQDPTSVISFKGIQKVRIRRNLLSNNELDFLLVAGIITAKVNNTVSVEENWWGTANMTQIKHRIFDFDDWNNHAIAEFQPYLLTNDFESSFSPSHDFGHTVDIDNLGGQIYHNLTLRNRNMPYVVKSDITVMPQAVLTIDPGVVLEFPPNVGILVLGTLKARGFPDHRIIMRPLKDKSNYKHISRKKRELEPLQSNQIRLCKDSRCEYEEDQYVNEGFLEYFNKTTFQWVPMCDPRFTERNAQVVCRELGFNPLNAYFDHDIRIEFHSNSLSRIWSWPEPLQCVGTESKYEDCPIRLNGQQYGHQHSCKWNSKFVFINCGDPLSDKRKTYWGGIRFADPLFEQQLFIHRMHDVHTHNDIKDEQSVLEFLTIIGAGILHNEKSPAIQENSAGVGVNILSLTGEGRESEHSSFVPLRDLNIPYQLFGLVNICDPHKEIIIEEKILIYYKYDNHPVNCIKIIKSAFSIKRLGFRLLQFNLFNSTNKYTVPDFISLYDGDIFNVTSKKIAQFTMNSRNENQFYRSKLPSLSVKLFGNGASSQHGFFAEVVTLPISAIGFNRDVQHNISFSTFKNNKEGGLLYMSAGEVNPILSVDRNQFIDNCKKFYGNFTTCKAAIEIDVQNTESIFFRSNLVQGNQGGLSIRSDSSSSATSLKGFVQNNLFVNNSNLPALYIEGRQSSPYQEVALTRNYFTRNISPYVNNIVLKQVVSSFTHNYVKRNIGFKNIEISGFDRVRLPIFQTTSHNGFYNNYALSLDSRSTIVAGTAGQQYVDNIFSNPDNDYEIITVNRSFTLQLWNTKIDAISNYWGVNNSLAVSGKIRDQSDDPRLLEVKYTPYLMNNKSILNDGKCPPGWNLVGQTCFMYIGAPMTFHEAKAFCEADNASMPYILGNVHYHPLFEFIKKQSLWYLYSQRVWVQHIDKINECTMFAYQTIDVADCNLKNPFICEIDPQVSIRIIPLTDDIVTLSIVSGALLAILVLFLVILCWCMKSKYRQKQRLERRNSIRTSLHSLRSVGLTPSAFSDPGYRRKMGQMSTRSTDTLTKGSDYRKVISNGSIDSMEKSAYNSSPEDNRSIETYDSPTPNPSAFAYNPTIEYHKSPSRFENQYAKPVSFELGYKNDGFRDTSTFASTSNFQSVHPSSVDGSSMNDDETPIMQARNDGATSYPPSDYYNTDTLPLSGNYDKIEEKPDAKQQYDPKYSRDRPNKQFLTELKQKIPREELPPPQNLPSLTQNKFPQCNSPLIITQ</sequence>
<keyword evidence="7" id="KW-0472">Membrane</keyword>
<reference evidence="9 10" key="1">
    <citation type="submission" date="2023-03" db="EMBL/GenBank/DDBJ databases">
        <title>Genome insight into feeding habits of ladybird beetles.</title>
        <authorList>
            <person name="Li H.-S."/>
            <person name="Huang Y.-H."/>
            <person name="Pang H."/>
        </authorList>
    </citation>
    <scope>NUCLEOTIDE SEQUENCE [LARGE SCALE GENOMIC DNA]</scope>
    <source>
        <strain evidence="9">SYSU_2023b</strain>
        <tissue evidence="9">Whole body</tissue>
    </source>
</reference>
<evidence type="ECO:0000259" key="8">
    <source>
        <dbReference type="PROSITE" id="PS50287"/>
    </source>
</evidence>
<evidence type="ECO:0000256" key="4">
    <source>
        <dbReference type="ARBA" id="ARBA00023180"/>
    </source>
</evidence>
<feature type="compositionally biased region" description="Polar residues" evidence="6">
    <location>
        <begin position="1048"/>
        <end position="1059"/>
    </location>
</feature>
<dbReference type="EMBL" id="JARQZJ010000002">
    <property type="protein sequence ID" value="KAK9870170.1"/>
    <property type="molecule type" value="Genomic_DNA"/>
</dbReference>
<dbReference type="Gene3D" id="3.10.250.10">
    <property type="entry name" value="SRCR-like domain"/>
    <property type="match status" value="1"/>
</dbReference>
<name>A0AAW1TQX1_9CUCU</name>
<gene>
    <name evidence="9" type="ORF">WA026_006260</name>
</gene>
<keyword evidence="3 5" id="KW-1015">Disulfide bond</keyword>
<evidence type="ECO:0000256" key="2">
    <source>
        <dbReference type="ARBA" id="ARBA00022737"/>
    </source>
</evidence>
<feature type="region of interest" description="Disordered" evidence="6">
    <location>
        <begin position="1202"/>
        <end position="1261"/>
    </location>
</feature>
<feature type="region of interest" description="Disordered" evidence="6">
    <location>
        <begin position="1035"/>
        <end position="1060"/>
    </location>
</feature>
<feature type="compositionally biased region" description="Polar residues" evidence="6">
    <location>
        <begin position="1176"/>
        <end position="1189"/>
    </location>
</feature>
<comment type="caution">
    <text evidence="9">The sequence shown here is derived from an EMBL/GenBank/DDBJ whole genome shotgun (WGS) entry which is preliminary data.</text>
</comment>
<comment type="caution">
    <text evidence="5">Lacks conserved residue(s) required for the propagation of feature annotation.</text>
</comment>
<keyword evidence="1" id="KW-0732">Signal</keyword>
<feature type="transmembrane region" description="Helical" evidence="7">
    <location>
        <begin position="979"/>
        <end position="1003"/>
    </location>
</feature>
<dbReference type="SMART" id="SM00202">
    <property type="entry name" value="SR"/>
    <property type="match status" value="1"/>
</dbReference>
<dbReference type="PROSITE" id="PS50287">
    <property type="entry name" value="SRCR_2"/>
    <property type="match status" value="1"/>
</dbReference>
<dbReference type="InterPro" id="IPR016187">
    <property type="entry name" value="CTDL_fold"/>
</dbReference>
<feature type="compositionally biased region" description="Polar residues" evidence="6">
    <location>
        <begin position="1242"/>
        <end position="1261"/>
    </location>
</feature>
<dbReference type="GO" id="GO:0016020">
    <property type="term" value="C:membrane"/>
    <property type="evidence" value="ECO:0007669"/>
    <property type="project" value="InterPro"/>
</dbReference>
<dbReference type="InterPro" id="IPR001190">
    <property type="entry name" value="SRCR"/>
</dbReference>
<feature type="compositionally biased region" description="Basic and acidic residues" evidence="6">
    <location>
        <begin position="1202"/>
        <end position="1220"/>
    </location>
</feature>
<evidence type="ECO:0000256" key="6">
    <source>
        <dbReference type="SAM" id="MobiDB-lite"/>
    </source>
</evidence>
<keyword evidence="7" id="KW-1133">Transmembrane helix</keyword>
<dbReference type="Gene3D" id="3.10.100.10">
    <property type="entry name" value="Mannose-Binding Protein A, subunit A"/>
    <property type="match status" value="1"/>
</dbReference>
<dbReference type="InterPro" id="IPR053243">
    <property type="entry name" value="SJ_maturation_regulator"/>
</dbReference>
<dbReference type="Pfam" id="PF00530">
    <property type="entry name" value="SRCR"/>
    <property type="match status" value="1"/>
</dbReference>
<dbReference type="AlphaFoldDB" id="A0AAW1TQX1"/>
<evidence type="ECO:0000256" key="1">
    <source>
        <dbReference type="ARBA" id="ARBA00022729"/>
    </source>
</evidence>
<keyword evidence="10" id="KW-1185">Reference proteome</keyword>
<feature type="region of interest" description="Disordered" evidence="6">
    <location>
        <begin position="1074"/>
        <end position="1100"/>
    </location>
</feature>
<proteinExistence type="predicted"/>
<feature type="domain" description="SRCR" evidence="8">
    <location>
        <begin position="219"/>
        <end position="341"/>
    </location>
</feature>
<feature type="disulfide bond" evidence="5">
    <location>
        <begin position="304"/>
        <end position="314"/>
    </location>
</feature>
<keyword evidence="4" id="KW-0325">Glycoprotein</keyword>
<dbReference type="InterPro" id="IPR016186">
    <property type="entry name" value="C-type_lectin-like/link_sf"/>
</dbReference>
<dbReference type="SUPFAM" id="SSF56487">
    <property type="entry name" value="SRCR-like"/>
    <property type="match status" value="1"/>
</dbReference>
<dbReference type="PANTHER" id="PTHR47653:SF1">
    <property type="entry name" value="DELETED IN MALIGNANT BRAIN TUMORS 1 PROTEIN"/>
    <property type="match status" value="1"/>
</dbReference>
<keyword evidence="2" id="KW-0677">Repeat</keyword>
<dbReference type="PANTHER" id="PTHR47653">
    <property type="entry name" value="PROTEIN BARK BEETLE"/>
    <property type="match status" value="1"/>
</dbReference>
<evidence type="ECO:0000256" key="3">
    <source>
        <dbReference type="ARBA" id="ARBA00023157"/>
    </source>
</evidence>
<dbReference type="SUPFAM" id="SSF56436">
    <property type="entry name" value="C-type lectin-like"/>
    <property type="match status" value="1"/>
</dbReference>
<keyword evidence="7" id="KW-0812">Transmembrane</keyword>
<dbReference type="Proteomes" id="UP001431783">
    <property type="component" value="Unassembled WGS sequence"/>
</dbReference>
<evidence type="ECO:0000313" key="9">
    <source>
        <dbReference type="EMBL" id="KAK9870170.1"/>
    </source>
</evidence>
<dbReference type="GO" id="GO:0045217">
    <property type="term" value="P:cell-cell junction maintenance"/>
    <property type="evidence" value="ECO:0007669"/>
    <property type="project" value="TreeGrafter"/>
</dbReference>
<protein>
    <recommendedName>
        <fullName evidence="8">SRCR domain-containing protein</fullName>
    </recommendedName>
</protein>
<dbReference type="InterPro" id="IPR036772">
    <property type="entry name" value="SRCR-like_dom_sf"/>
</dbReference>
<feature type="compositionally biased region" description="Basic and acidic residues" evidence="6">
    <location>
        <begin position="1227"/>
        <end position="1236"/>
    </location>
</feature>
<dbReference type="CDD" id="cd00037">
    <property type="entry name" value="CLECT"/>
    <property type="match status" value="1"/>
</dbReference>
<evidence type="ECO:0000313" key="10">
    <source>
        <dbReference type="Proteomes" id="UP001431783"/>
    </source>
</evidence>
<feature type="region of interest" description="Disordered" evidence="6">
    <location>
        <begin position="1147"/>
        <end position="1189"/>
    </location>
</feature>
<feature type="compositionally biased region" description="Polar residues" evidence="6">
    <location>
        <begin position="1147"/>
        <end position="1162"/>
    </location>
</feature>
<evidence type="ECO:0000256" key="7">
    <source>
        <dbReference type="SAM" id="Phobius"/>
    </source>
</evidence>